<organism evidence="1 2">
    <name type="scientific">Candidatus Solincola sediminis</name>
    <dbReference type="NCBI Taxonomy" id="1797199"/>
    <lineage>
        <taxon>Bacteria</taxon>
        <taxon>Bacillati</taxon>
        <taxon>Actinomycetota</taxon>
        <taxon>Candidatus Geothermincolia</taxon>
        <taxon>Candidatus Geothermincolales</taxon>
        <taxon>Candidatus Geothermincolaceae</taxon>
        <taxon>Candidatus Solincola</taxon>
    </lineage>
</organism>
<sequence>MRFRKGSRPGKEGNMEARVIKVLIDVYRVDEAIKIYGECVAPAVKLREGGVGALLLGDRSSGRGFSITLWENKEKLIEAQESGFMQEQIAKFASMFIGTPDIEALEVMVKDL</sequence>
<gene>
    <name evidence="1" type="ORF">A2Y75_01195</name>
</gene>
<proteinExistence type="predicted"/>
<evidence type="ECO:0000313" key="2">
    <source>
        <dbReference type="Proteomes" id="UP000177876"/>
    </source>
</evidence>
<name>A0A1F2WRS0_9ACTN</name>
<accession>A0A1F2WRS0</accession>
<evidence type="ECO:0000313" key="1">
    <source>
        <dbReference type="EMBL" id="OFW59582.1"/>
    </source>
</evidence>
<reference evidence="1 2" key="1">
    <citation type="journal article" date="2016" name="Nat. Commun.">
        <title>Thousands of microbial genomes shed light on interconnected biogeochemical processes in an aquifer system.</title>
        <authorList>
            <person name="Anantharaman K."/>
            <person name="Brown C.T."/>
            <person name="Hug L.A."/>
            <person name="Sharon I."/>
            <person name="Castelle C.J."/>
            <person name="Probst A.J."/>
            <person name="Thomas B.C."/>
            <person name="Singh A."/>
            <person name="Wilkins M.J."/>
            <person name="Karaoz U."/>
            <person name="Brodie E.L."/>
            <person name="Williams K.H."/>
            <person name="Hubbard S.S."/>
            <person name="Banfield J.F."/>
        </authorList>
    </citation>
    <scope>NUCLEOTIDE SEQUENCE [LARGE SCALE GENOMIC DNA]</scope>
</reference>
<dbReference type="EMBL" id="MELK01000013">
    <property type="protein sequence ID" value="OFW59582.1"/>
    <property type="molecule type" value="Genomic_DNA"/>
</dbReference>
<comment type="caution">
    <text evidence="1">The sequence shown here is derived from an EMBL/GenBank/DDBJ whole genome shotgun (WGS) entry which is preliminary data.</text>
</comment>
<dbReference type="AlphaFoldDB" id="A0A1F2WRS0"/>
<evidence type="ECO:0008006" key="3">
    <source>
        <dbReference type="Google" id="ProtNLM"/>
    </source>
</evidence>
<protein>
    <recommendedName>
        <fullName evidence="3">ABM domain-containing protein</fullName>
    </recommendedName>
</protein>
<dbReference type="Proteomes" id="UP000177876">
    <property type="component" value="Unassembled WGS sequence"/>
</dbReference>